<evidence type="ECO:0000313" key="1">
    <source>
        <dbReference type="EMBL" id="AUR81089.1"/>
    </source>
</evidence>
<accession>A0A2I7QI68</accession>
<protein>
    <submittedName>
        <fullName evidence="1">Uncharacterized protein</fullName>
    </submittedName>
</protein>
<organism evidence="1 2">
    <name type="scientific">Vibrio phage Aphrodite1</name>
    <dbReference type="NCBI Taxonomy" id="2070057"/>
    <lineage>
        <taxon>Viruses</taxon>
        <taxon>Duplodnaviria</taxon>
        <taxon>Heunggongvirae</taxon>
        <taxon>Uroviricota</taxon>
        <taxon>Caudoviricetes</taxon>
        <taxon>Chimalliviridae</taxon>
        <taxon>Gorgonvirinae</taxon>
        <taxon>Aphroditevirus</taxon>
        <taxon>Aphroditevirus aphrodite1</taxon>
    </lineage>
</organism>
<gene>
    <name evidence="1" type="ORF">Aphrodite1_0037</name>
</gene>
<dbReference type="OrthoDB" id="28603at10239"/>
<sequence length="106" mass="12364">MIDMTESKEILKKIKVASQKPHQDMTPLEVSEFNTKILQHPLVVGVVRVNLMTVPNYSPYCGGFSECDQMPRTHYERGQFQCPTCGWRSSFPEEFMGMYRYHWGLD</sequence>
<dbReference type="EMBL" id="MG720308">
    <property type="protein sequence ID" value="AUR81089.1"/>
    <property type="molecule type" value="Genomic_DNA"/>
</dbReference>
<evidence type="ECO:0000313" key="2">
    <source>
        <dbReference type="Proteomes" id="UP000240536"/>
    </source>
</evidence>
<reference evidence="2" key="1">
    <citation type="submission" date="2017-12" db="EMBL/GenBank/DDBJ databases">
        <title>Phage resistance in Vibrio sp. unravels a complex metabolic adaptation strategy.</title>
        <authorList>
            <person name="Skliros D."/>
            <person name="Kalatzis P.G."/>
            <person name="Katharios P."/>
            <person name="Flemetakis E."/>
        </authorList>
    </citation>
    <scope>NUCLEOTIDE SEQUENCE [LARGE SCALE GENOMIC DNA]</scope>
</reference>
<proteinExistence type="predicted"/>
<keyword evidence="2" id="KW-1185">Reference proteome</keyword>
<name>A0A2I7QI68_9CAUD</name>
<dbReference type="Proteomes" id="UP000240536">
    <property type="component" value="Segment"/>
</dbReference>